<evidence type="ECO:0000313" key="18">
    <source>
        <dbReference type="Proteomes" id="UP001652628"/>
    </source>
</evidence>
<dbReference type="FunFam" id="1.20.120.1760:FF:000002">
    <property type="entry name" value="Choline/ethanolamine phosphotransferase 1"/>
    <property type="match status" value="1"/>
</dbReference>
<dbReference type="PANTHER" id="PTHR10414:SF37">
    <property type="entry name" value="BB IN A BOXCAR, ISOFORM C"/>
    <property type="match status" value="1"/>
</dbReference>
<comment type="similarity">
    <text evidence="2 15">Belongs to the CDP-alcohol phosphatidyltransferase class-I family.</text>
</comment>
<gene>
    <name evidence="19" type="primary">bbc</name>
</gene>
<dbReference type="InterPro" id="IPR043130">
    <property type="entry name" value="CDP-OH_PTrfase_TM_dom"/>
</dbReference>
<keyword evidence="18" id="KW-1185">Reference proteome</keyword>
<dbReference type="GO" id="GO:0004142">
    <property type="term" value="F:diacylglycerol cholinephosphotransferase activity"/>
    <property type="evidence" value="ECO:0007669"/>
    <property type="project" value="UniProtKB-EC"/>
</dbReference>
<keyword evidence="7" id="KW-0594">Phospholipid biosynthesis</keyword>
<dbReference type="EC" id="2.7.8.2" evidence="13"/>
<evidence type="ECO:0000256" key="3">
    <source>
        <dbReference type="ARBA" id="ARBA00022679"/>
    </source>
</evidence>
<comment type="catalytic activity">
    <reaction evidence="11">
        <text>1-hexadecanoyl-2-(9Z-octadecenoyl)-sn-glycerol + CDP-choline = 1-hexadecanoyl-2-(9Z-octadecenoyl)-sn-glycero-3-phosphocholine + CMP + H(+)</text>
        <dbReference type="Rhea" id="RHEA:54244"/>
        <dbReference type="ChEBI" id="CHEBI:15378"/>
        <dbReference type="ChEBI" id="CHEBI:58779"/>
        <dbReference type="ChEBI" id="CHEBI:60377"/>
        <dbReference type="ChEBI" id="CHEBI:73001"/>
        <dbReference type="ChEBI" id="CHEBI:75466"/>
    </reaction>
    <physiologicalReaction direction="left-to-right" evidence="11">
        <dbReference type="Rhea" id="RHEA:54245"/>
    </physiologicalReaction>
</comment>
<dbReference type="GO" id="GO:0006646">
    <property type="term" value="P:phosphatidylethanolamine biosynthetic process"/>
    <property type="evidence" value="ECO:0007669"/>
    <property type="project" value="TreeGrafter"/>
</dbReference>
<dbReference type="InterPro" id="IPR048254">
    <property type="entry name" value="CDP_ALCOHOL_P_TRANSF_CS"/>
</dbReference>
<dbReference type="Proteomes" id="UP001652628">
    <property type="component" value="Chromosome 2R"/>
</dbReference>
<sequence>MALPLLAYREKHILSAQQLRKLSEHKYSCFSASLLDPLLQPWWNWLVAQTPLWLAPNLITIVGLILNVVTTLILICYSPNGVEAPPRWTCVLCALGLFIYQSLDSIDGKQARRTNTSSPLGELFDHGCDSISTVFVALSACISCQLGHYPNWLFFQCFCAIALFYCAHWQTYVSGTMRFGRIDVTEAQFSIIAIHLVSAVLGPEIWLSKIGIGSIELWYGPALTTIVCGLLSLTYVFSVIKAGGVGKNGSTVAGTSVLSPSIPLTLVVLPALMIAQKSPQNIFTEHASVYILAFGMVAAKVTNKLVIAHMTKSEMEYLDWSLLGPSLLFLNQYFNCIVPEIWLLWFTLIWGTQDLLRYCSQVCLEICQHLRIDLFRIPYAPKGLTPHPATASVSSQSNIGSSADKNGGTAHRKSKSKPH</sequence>
<keyword evidence="6 17" id="KW-0472">Membrane</keyword>
<keyword evidence="4 17" id="KW-0812">Transmembrane</keyword>
<feature type="compositionally biased region" description="Polar residues" evidence="16">
    <location>
        <begin position="391"/>
        <end position="404"/>
    </location>
</feature>
<dbReference type="GO" id="GO:0004307">
    <property type="term" value="F:ethanolaminephosphotransferase activity"/>
    <property type="evidence" value="ECO:0007669"/>
    <property type="project" value="TreeGrafter"/>
</dbReference>
<reference evidence="19" key="1">
    <citation type="submission" date="2025-08" db="UniProtKB">
        <authorList>
            <consortium name="RefSeq"/>
        </authorList>
    </citation>
    <scope>IDENTIFICATION</scope>
</reference>
<dbReference type="GO" id="GO:0005794">
    <property type="term" value="C:Golgi apparatus"/>
    <property type="evidence" value="ECO:0007669"/>
    <property type="project" value="TreeGrafter"/>
</dbReference>
<comment type="catalytic activity">
    <reaction evidence="9">
        <text>1-hexadecanoyl-2-(4Z,7Z,10Z,13Z,16Z,19Z-docosahexaenoyl)-sn-glycerol + CDP-choline = 1-hexadecanoyl-2-(4Z,7Z,10Z,13Z,16Z,19Z-docosahexaenoyl)-sn-glycero-3-phosphocholine + CMP + H(+)</text>
        <dbReference type="Rhea" id="RHEA:54332"/>
        <dbReference type="ChEBI" id="CHEBI:15378"/>
        <dbReference type="ChEBI" id="CHEBI:58779"/>
        <dbReference type="ChEBI" id="CHEBI:60377"/>
        <dbReference type="ChEBI" id="CHEBI:74963"/>
        <dbReference type="ChEBI" id="CHEBI:82949"/>
    </reaction>
    <physiologicalReaction direction="left-to-right" evidence="9">
        <dbReference type="Rhea" id="RHEA:54333"/>
    </physiologicalReaction>
</comment>
<dbReference type="GeneID" id="108019846"/>
<feature type="transmembrane region" description="Helical" evidence="17">
    <location>
        <begin position="187"/>
        <end position="206"/>
    </location>
</feature>
<keyword evidence="8" id="KW-1208">Phospholipid metabolism</keyword>
<dbReference type="CTD" id="36496"/>
<dbReference type="InterPro" id="IPR014472">
    <property type="entry name" value="CHOPT"/>
</dbReference>
<keyword evidence="5 17" id="KW-1133">Transmembrane helix</keyword>
<dbReference type="PANTHER" id="PTHR10414">
    <property type="entry name" value="ETHANOLAMINEPHOSPHOTRANSFERASE"/>
    <property type="match status" value="1"/>
</dbReference>
<evidence type="ECO:0000256" key="12">
    <source>
        <dbReference type="ARBA" id="ARBA00037890"/>
    </source>
</evidence>
<comment type="catalytic activity">
    <reaction evidence="10">
        <text>1,2-dioctanoyl-sn-glycerol + CDP-choline = 1,2-dioctanoyl-sn-glycero-3-phosphocholine + CMP + H(+)</text>
        <dbReference type="Rhea" id="RHEA:54232"/>
        <dbReference type="ChEBI" id="CHEBI:15378"/>
        <dbReference type="ChEBI" id="CHEBI:58779"/>
        <dbReference type="ChEBI" id="CHEBI:60377"/>
        <dbReference type="ChEBI" id="CHEBI:76979"/>
        <dbReference type="ChEBI" id="CHEBI:78228"/>
    </reaction>
    <physiologicalReaction direction="left-to-right" evidence="10">
        <dbReference type="Rhea" id="RHEA:54233"/>
    </physiologicalReaction>
</comment>
<accession>A0AB39ZUE3</accession>
<evidence type="ECO:0000256" key="9">
    <source>
        <dbReference type="ARBA" id="ARBA00036100"/>
    </source>
</evidence>
<feature type="compositionally biased region" description="Basic residues" evidence="16">
    <location>
        <begin position="410"/>
        <end position="419"/>
    </location>
</feature>
<feature type="region of interest" description="Disordered" evidence="16">
    <location>
        <begin position="387"/>
        <end position="419"/>
    </location>
</feature>
<feature type="transmembrane region" description="Helical" evidence="17">
    <location>
        <begin position="52"/>
        <end position="77"/>
    </location>
</feature>
<comment type="pathway">
    <text evidence="12">Phospholipid metabolism; phosphatidylcholine biosynthesis; phosphatidylcholine from phosphocholine: step 2/2.</text>
</comment>
<evidence type="ECO:0000256" key="2">
    <source>
        <dbReference type="ARBA" id="ARBA00010441"/>
    </source>
</evidence>
<proteinExistence type="inferred from homology"/>
<feature type="transmembrane region" description="Helical" evidence="17">
    <location>
        <begin position="149"/>
        <end position="167"/>
    </location>
</feature>
<dbReference type="InterPro" id="IPR000462">
    <property type="entry name" value="CDP-OH_P_trans"/>
</dbReference>
<dbReference type="PIRSF" id="PIRSF015665">
    <property type="entry name" value="CHOPT"/>
    <property type="match status" value="1"/>
</dbReference>
<dbReference type="RefSeq" id="XP_016943369.1">
    <property type="nucleotide sequence ID" value="XM_017087880.4"/>
</dbReference>
<dbReference type="GO" id="GO:0005789">
    <property type="term" value="C:endoplasmic reticulum membrane"/>
    <property type="evidence" value="ECO:0007669"/>
    <property type="project" value="TreeGrafter"/>
</dbReference>
<feature type="transmembrane region" description="Helical" evidence="17">
    <location>
        <begin position="257"/>
        <end position="275"/>
    </location>
</feature>
<evidence type="ECO:0000256" key="14">
    <source>
        <dbReference type="ARBA" id="ARBA00048570"/>
    </source>
</evidence>
<keyword evidence="7" id="KW-0443">Lipid metabolism</keyword>
<organism evidence="18 19">
    <name type="scientific">Drosophila suzukii</name>
    <name type="common">Spotted-wing drosophila fruit fly</name>
    <dbReference type="NCBI Taxonomy" id="28584"/>
    <lineage>
        <taxon>Eukaryota</taxon>
        <taxon>Metazoa</taxon>
        <taxon>Ecdysozoa</taxon>
        <taxon>Arthropoda</taxon>
        <taxon>Hexapoda</taxon>
        <taxon>Insecta</taxon>
        <taxon>Pterygota</taxon>
        <taxon>Neoptera</taxon>
        <taxon>Endopterygota</taxon>
        <taxon>Diptera</taxon>
        <taxon>Brachycera</taxon>
        <taxon>Muscomorpha</taxon>
        <taxon>Ephydroidea</taxon>
        <taxon>Drosophilidae</taxon>
        <taxon>Drosophila</taxon>
        <taxon>Sophophora</taxon>
    </lineage>
</organism>
<feature type="transmembrane region" description="Helical" evidence="17">
    <location>
        <begin position="287"/>
        <end position="310"/>
    </location>
</feature>
<evidence type="ECO:0000256" key="7">
    <source>
        <dbReference type="ARBA" id="ARBA00023209"/>
    </source>
</evidence>
<keyword evidence="7" id="KW-0444">Lipid biosynthesis</keyword>
<evidence type="ECO:0000256" key="6">
    <source>
        <dbReference type="ARBA" id="ARBA00023136"/>
    </source>
</evidence>
<evidence type="ECO:0000256" key="4">
    <source>
        <dbReference type="ARBA" id="ARBA00022692"/>
    </source>
</evidence>
<evidence type="ECO:0000256" key="8">
    <source>
        <dbReference type="ARBA" id="ARBA00023264"/>
    </source>
</evidence>
<evidence type="ECO:0000256" key="15">
    <source>
        <dbReference type="RuleBase" id="RU003750"/>
    </source>
</evidence>
<evidence type="ECO:0000256" key="11">
    <source>
        <dbReference type="ARBA" id="ARBA00036890"/>
    </source>
</evidence>
<evidence type="ECO:0000256" key="16">
    <source>
        <dbReference type="SAM" id="MobiDB-lite"/>
    </source>
</evidence>
<evidence type="ECO:0000313" key="19">
    <source>
        <dbReference type="RefSeq" id="XP_016943369.1"/>
    </source>
</evidence>
<dbReference type="AlphaFoldDB" id="A0AB39ZUE3"/>
<evidence type="ECO:0000256" key="13">
    <source>
        <dbReference type="ARBA" id="ARBA00038987"/>
    </source>
</evidence>
<keyword evidence="3 15" id="KW-0808">Transferase</keyword>
<feature type="transmembrane region" description="Helical" evidence="17">
    <location>
        <begin position="218"/>
        <end position="237"/>
    </location>
</feature>
<evidence type="ECO:0000256" key="1">
    <source>
        <dbReference type="ARBA" id="ARBA00004141"/>
    </source>
</evidence>
<evidence type="ECO:0000256" key="17">
    <source>
        <dbReference type="SAM" id="Phobius"/>
    </source>
</evidence>
<dbReference type="PROSITE" id="PS00379">
    <property type="entry name" value="CDP_ALCOHOL_P_TRANSF"/>
    <property type="match status" value="1"/>
</dbReference>
<evidence type="ECO:0000256" key="5">
    <source>
        <dbReference type="ARBA" id="ARBA00022989"/>
    </source>
</evidence>
<dbReference type="Pfam" id="PF01066">
    <property type="entry name" value="CDP-OH_P_transf"/>
    <property type="match status" value="1"/>
</dbReference>
<comment type="catalytic activity">
    <reaction evidence="14">
        <text>CDP-choline + a 1,2-diacyl-sn-glycerol = a 1,2-diacyl-sn-glycero-3-phosphocholine + CMP + H(+)</text>
        <dbReference type="Rhea" id="RHEA:32939"/>
        <dbReference type="ChEBI" id="CHEBI:15378"/>
        <dbReference type="ChEBI" id="CHEBI:17815"/>
        <dbReference type="ChEBI" id="CHEBI:57643"/>
        <dbReference type="ChEBI" id="CHEBI:58779"/>
        <dbReference type="ChEBI" id="CHEBI:60377"/>
        <dbReference type="EC" id="2.7.8.2"/>
    </reaction>
    <physiologicalReaction direction="left-to-right" evidence="14">
        <dbReference type="Rhea" id="RHEA:32940"/>
    </physiologicalReaction>
</comment>
<dbReference type="Gene3D" id="1.20.120.1760">
    <property type="match status" value="1"/>
</dbReference>
<comment type="subcellular location">
    <subcellularLocation>
        <location evidence="1">Membrane</location>
        <topology evidence="1">Multi-pass membrane protein</topology>
    </subcellularLocation>
</comment>
<protein>
    <recommendedName>
        <fullName evidence="13">diacylglycerol cholinephosphotransferase</fullName>
        <ecNumber evidence="13">2.7.8.2</ecNumber>
    </recommendedName>
</protein>
<evidence type="ECO:0000256" key="10">
    <source>
        <dbReference type="ARBA" id="ARBA00036651"/>
    </source>
</evidence>
<name>A0AB39ZUE3_DROSZ</name>